<dbReference type="InterPro" id="IPR036388">
    <property type="entry name" value="WH-like_DNA-bd_sf"/>
</dbReference>
<dbReference type="InterPro" id="IPR051534">
    <property type="entry name" value="CBASS_pafABC_assoc_protein"/>
</dbReference>
<feature type="domain" description="Helix-turn-helix type 11" evidence="2">
    <location>
        <begin position="12"/>
        <end position="65"/>
    </location>
</feature>
<dbReference type="CDD" id="cd00090">
    <property type="entry name" value="HTH_ARSR"/>
    <property type="match status" value="1"/>
</dbReference>
<reference evidence="4 5" key="1">
    <citation type="submission" date="2020-09" db="EMBL/GenBank/DDBJ databases">
        <title>Actinomycete isolated from the Camponotus japonicus Mayr.</title>
        <authorList>
            <person name="Gong X."/>
        </authorList>
    </citation>
    <scope>NUCLEOTIDE SEQUENCE [LARGE SCALE GENOMIC DNA]</scope>
    <source>
        <strain evidence="4 5">2C-HV3</strain>
    </source>
</reference>
<dbReference type="Gene3D" id="1.10.10.10">
    <property type="entry name" value="Winged helix-like DNA-binding domain superfamily/Winged helix DNA-binding domain"/>
    <property type="match status" value="1"/>
</dbReference>
<dbReference type="InterPro" id="IPR026881">
    <property type="entry name" value="WYL_dom"/>
</dbReference>
<protein>
    <submittedName>
        <fullName evidence="4">WYL domain-containing protein</fullName>
    </submittedName>
</protein>
<feature type="domain" description="WYL" evidence="3">
    <location>
        <begin position="149"/>
        <end position="216"/>
    </location>
</feature>
<dbReference type="InterPro" id="IPR036390">
    <property type="entry name" value="WH_DNA-bd_sf"/>
</dbReference>
<dbReference type="Proteomes" id="UP000653231">
    <property type="component" value="Unassembled WGS sequence"/>
</dbReference>
<evidence type="ECO:0000313" key="5">
    <source>
        <dbReference type="Proteomes" id="UP000653231"/>
    </source>
</evidence>
<gene>
    <name evidence="4" type="ORF">IEQ31_18625</name>
</gene>
<evidence type="ECO:0000256" key="1">
    <source>
        <dbReference type="SAM" id="MobiDB-lite"/>
    </source>
</evidence>
<name>A0ABR8L9M2_9ACTN</name>
<dbReference type="InterPro" id="IPR011991">
    <property type="entry name" value="ArsR-like_HTH"/>
</dbReference>
<evidence type="ECO:0000259" key="3">
    <source>
        <dbReference type="Pfam" id="PF13280"/>
    </source>
</evidence>
<accession>A0ABR8L9M2</accession>
<evidence type="ECO:0000313" key="4">
    <source>
        <dbReference type="EMBL" id="MBD3145194.1"/>
    </source>
</evidence>
<dbReference type="SUPFAM" id="SSF46785">
    <property type="entry name" value="Winged helix' DNA-binding domain"/>
    <property type="match status" value="1"/>
</dbReference>
<dbReference type="Pfam" id="PF13280">
    <property type="entry name" value="WYL"/>
    <property type="match status" value="1"/>
</dbReference>
<comment type="caution">
    <text evidence="4">The sequence shown here is derived from an EMBL/GenBank/DDBJ whole genome shotgun (WGS) entry which is preliminary data.</text>
</comment>
<dbReference type="PIRSF" id="PIRSF016838">
    <property type="entry name" value="PafC"/>
    <property type="match status" value="1"/>
</dbReference>
<dbReference type="PANTHER" id="PTHR34580:SF3">
    <property type="entry name" value="PROTEIN PAFB"/>
    <property type="match status" value="1"/>
</dbReference>
<dbReference type="EMBL" id="JACXRZ010000013">
    <property type="protein sequence ID" value="MBD3145194.1"/>
    <property type="molecule type" value="Genomic_DNA"/>
</dbReference>
<dbReference type="PROSITE" id="PS52050">
    <property type="entry name" value="WYL"/>
    <property type="match status" value="1"/>
</dbReference>
<sequence>MTHDESPTARALLLLELIQSSPGITAERLAGRLGVSERAARRYVAILREAGIPVESERGRYGGYRIGRGLRLPPLMFTQAEALGLVMAVLDGHHDNAADPADPVADPVGGALGKILRVLPEAVAGPAAAVRSLSTRHPEPGARTPSPETTAVLVQACTAHRRLRLGYRIRPGDERVMEVDPWAVVVRRGRWYLLCWSHTRNARRVLRVDKVAGVEVLDVPAAPPADLDPAQMLEDHLSAGWRHEVEVVVDAPAEAVAEWIPRSLGRPEPIDATTTRLVGSTDEPDWYVRQLTAIRAPFRIVGSRELREAAEALGRRLLQAGSQSGGSESSGSQSAESESAGSQSGGSCFSDHGGPARQTAGG</sequence>
<organism evidence="4 5">
    <name type="scientific">Microbispora bryophytorum subsp. camponoti</name>
    <dbReference type="NCBI Taxonomy" id="1677852"/>
    <lineage>
        <taxon>Bacteria</taxon>
        <taxon>Bacillati</taxon>
        <taxon>Actinomycetota</taxon>
        <taxon>Actinomycetes</taxon>
        <taxon>Streptosporangiales</taxon>
        <taxon>Streptosporangiaceae</taxon>
        <taxon>Microbispora</taxon>
    </lineage>
</organism>
<dbReference type="InterPro" id="IPR013196">
    <property type="entry name" value="HTH_11"/>
</dbReference>
<feature type="region of interest" description="Disordered" evidence="1">
    <location>
        <begin position="318"/>
        <end position="362"/>
    </location>
</feature>
<dbReference type="InterPro" id="IPR028349">
    <property type="entry name" value="PafC-like"/>
</dbReference>
<proteinExistence type="predicted"/>
<dbReference type="PANTHER" id="PTHR34580">
    <property type="match status" value="1"/>
</dbReference>
<dbReference type="Pfam" id="PF08279">
    <property type="entry name" value="HTH_11"/>
    <property type="match status" value="1"/>
</dbReference>
<keyword evidence="5" id="KW-1185">Reference proteome</keyword>
<evidence type="ECO:0000259" key="2">
    <source>
        <dbReference type="Pfam" id="PF08279"/>
    </source>
</evidence>
<dbReference type="RefSeq" id="WP_191052656.1">
    <property type="nucleotide sequence ID" value="NZ_JACXRZ010000013.1"/>
</dbReference>
<feature type="compositionally biased region" description="Low complexity" evidence="1">
    <location>
        <begin position="320"/>
        <end position="347"/>
    </location>
</feature>